<dbReference type="Pfam" id="PF00172">
    <property type="entry name" value="Zn_clus"/>
    <property type="match status" value="1"/>
</dbReference>
<evidence type="ECO:0000256" key="6">
    <source>
        <dbReference type="SAM" id="MobiDB-lite"/>
    </source>
</evidence>
<dbReference type="InterPro" id="IPR050613">
    <property type="entry name" value="Sec_Metabolite_Reg"/>
</dbReference>
<evidence type="ECO:0000256" key="3">
    <source>
        <dbReference type="ARBA" id="ARBA00023125"/>
    </source>
</evidence>
<feature type="transmembrane region" description="Helical" evidence="7">
    <location>
        <begin position="524"/>
        <end position="544"/>
    </location>
</feature>
<keyword evidence="10" id="KW-1185">Reference proteome</keyword>
<protein>
    <recommendedName>
        <fullName evidence="8">Zn(2)-C6 fungal-type domain-containing protein</fullName>
    </recommendedName>
</protein>
<keyword evidence="5" id="KW-0539">Nucleus</keyword>
<dbReference type="GO" id="GO:0008270">
    <property type="term" value="F:zinc ion binding"/>
    <property type="evidence" value="ECO:0007669"/>
    <property type="project" value="InterPro"/>
</dbReference>
<feature type="domain" description="Zn(2)-C6 fungal-type" evidence="8">
    <location>
        <begin position="7"/>
        <end position="37"/>
    </location>
</feature>
<organism evidence="9 10">
    <name type="scientific">Penicillium frequentans</name>
    <dbReference type="NCBI Taxonomy" id="3151616"/>
    <lineage>
        <taxon>Eukaryota</taxon>
        <taxon>Fungi</taxon>
        <taxon>Dikarya</taxon>
        <taxon>Ascomycota</taxon>
        <taxon>Pezizomycotina</taxon>
        <taxon>Eurotiomycetes</taxon>
        <taxon>Eurotiomycetidae</taxon>
        <taxon>Eurotiales</taxon>
        <taxon>Aspergillaceae</taxon>
        <taxon>Penicillium</taxon>
    </lineage>
</organism>
<comment type="caution">
    <text evidence="9">The sequence shown here is derived from an EMBL/GenBank/DDBJ whole genome shotgun (WGS) entry which is preliminary data.</text>
</comment>
<dbReference type="CDD" id="cd00067">
    <property type="entry name" value="GAL4"/>
    <property type="match status" value="1"/>
</dbReference>
<dbReference type="GO" id="GO:0000981">
    <property type="term" value="F:DNA-binding transcription factor activity, RNA polymerase II-specific"/>
    <property type="evidence" value="ECO:0007669"/>
    <property type="project" value="InterPro"/>
</dbReference>
<keyword evidence="2" id="KW-0805">Transcription regulation</keyword>
<proteinExistence type="predicted"/>
<dbReference type="Proteomes" id="UP001220324">
    <property type="component" value="Unassembled WGS sequence"/>
</dbReference>
<dbReference type="SUPFAM" id="SSF57701">
    <property type="entry name" value="Zn2/Cys6 DNA-binding domain"/>
    <property type="match status" value="1"/>
</dbReference>
<keyword evidence="4" id="KW-0804">Transcription</keyword>
<dbReference type="PANTHER" id="PTHR31001:SF53">
    <property type="entry name" value="ZN(II)2CYS6 TRANSCRIPTION FACTOR (EUROFUNG)"/>
    <property type="match status" value="1"/>
</dbReference>
<evidence type="ECO:0000256" key="2">
    <source>
        <dbReference type="ARBA" id="ARBA00023015"/>
    </source>
</evidence>
<evidence type="ECO:0000256" key="7">
    <source>
        <dbReference type="SAM" id="Phobius"/>
    </source>
</evidence>
<dbReference type="GO" id="GO:0005634">
    <property type="term" value="C:nucleus"/>
    <property type="evidence" value="ECO:0007669"/>
    <property type="project" value="UniProtKB-SubCell"/>
</dbReference>
<evidence type="ECO:0000256" key="1">
    <source>
        <dbReference type="ARBA" id="ARBA00004123"/>
    </source>
</evidence>
<evidence type="ECO:0000259" key="8">
    <source>
        <dbReference type="PROSITE" id="PS50048"/>
    </source>
</evidence>
<keyword evidence="3" id="KW-0238">DNA-binding</keyword>
<dbReference type="PANTHER" id="PTHR31001">
    <property type="entry name" value="UNCHARACTERIZED TRANSCRIPTIONAL REGULATORY PROTEIN"/>
    <property type="match status" value="1"/>
</dbReference>
<comment type="subcellular location">
    <subcellularLocation>
        <location evidence="1">Nucleus</location>
    </subcellularLocation>
</comment>
<dbReference type="PROSITE" id="PS50048">
    <property type="entry name" value="ZN2_CY6_FUNGAL_2"/>
    <property type="match status" value="1"/>
</dbReference>
<sequence length="658" mass="73808">MASRLAACEACRKAKLACDHQQPVCSRCRNGKFVCIYRTTPFKRKRIEKPSNLSSPDPSPSFTPRRNPYPNPGYLGSSSHAAIFKHITTDGDQSAGAQTGGSEALSPQWVGDNHLVLQGADVLRHLLTTYPLSAMKELVMFWLAKGANLALAEPFVAQCAESVSQLFAVNDENWHLMYARRLLHNSAQPLQFHQSMNLSEFSMQFMDHNCRWETIGIFFAAVSRATIDISFFPLLYTVAEDQYNLRRLTTKLSDFALEISLSLDCLNDLQLIAQYENFIVHSYVDGDQSYHSWRKLGDVISSTFAMGYHENLEAKPGIPRFLMELRKSAFARIYSADKNIAIFLGRPPRMNKRFCHFQIPSCQMAPSSHSHTTTGTTASYNRNNNDHSWDLDSKPGYRADSRWSALCAFLKEEIWELLQDKQDAACLQRASAIQHKAEEQWLALPANLRLGGSLKHCTRTPFDRDFLAHARLQHLHVLFLLRLLLLNTMTEPDIPIIETAGQMLALVVECILLRDQLTNSGTGLIWKVAYYGLPAAGIILLALLKQHTHTTQNIARTKILQDLSVFVAEVQIGTIVRPGDPNYALLSKATQTIQRFLDSFHSDSGQAPTDPGSHEEGAGNDDWAALLSQDLWDFEAGFWQSLADHPALLAVDPPLPRV</sequence>
<dbReference type="InterPro" id="IPR001138">
    <property type="entry name" value="Zn2Cys6_DnaBD"/>
</dbReference>
<evidence type="ECO:0000256" key="4">
    <source>
        <dbReference type="ARBA" id="ARBA00023163"/>
    </source>
</evidence>
<dbReference type="InterPro" id="IPR036864">
    <property type="entry name" value="Zn2-C6_fun-type_DNA-bd_sf"/>
</dbReference>
<evidence type="ECO:0000313" key="10">
    <source>
        <dbReference type="Proteomes" id="UP001220324"/>
    </source>
</evidence>
<dbReference type="PROSITE" id="PS00463">
    <property type="entry name" value="ZN2_CY6_FUNGAL_1"/>
    <property type="match status" value="1"/>
</dbReference>
<dbReference type="SMART" id="SM00066">
    <property type="entry name" value="GAL4"/>
    <property type="match status" value="1"/>
</dbReference>
<evidence type="ECO:0000313" key="9">
    <source>
        <dbReference type="EMBL" id="KAJ5541556.1"/>
    </source>
</evidence>
<dbReference type="AlphaFoldDB" id="A0AAD6CY42"/>
<dbReference type="EMBL" id="JAQIZZ010000005">
    <property type="protein sequence ID" value="KAJ5541556.1"/>
    <property type="molecule type" value="Genomic_DNA"/>
</dbReference>
<feature type="compositionally biased region" description="Pro residues" evidence="6">
    <location>
        <begin position="57"/>
        <end position="70"/>
    </location>
</feature>
<evidence type="ECO:0000256" key="5">
    <source>
        <dbReference type="ARBA" id="ARBA00023242"/>
    </source>
</evidence>
<gene>
    <name evidence="9" type="ORF">N7494_006632</name>
</gene>
<reference evidence="9 10" key="1">
    <citation type="journal article" date="2023" name="IMA Fungus">
        <title>Comparative genomic study of the Penicillium genus elucidates a diverse pangenome and 15 lateral gene transfer events.</title>
        <authorList>
            <person name="Petersen C."/>
            <person name="Sorensen T."/>
            <person name="Nielsen M.R."/>
            <person name="Sondergaard T.E."/>
            <person name="Sorensen J.L."/>
            <person name="Fitzpatrick D.A."/>
            <person name="Frisvad J.C."/>
            <person name="Nielsen K.L."/>
        </authorList>
    </citation>
    <scope>NUCLEOTIDE SEQUENCE [LARGE SCALE GENOMIC DNA]</scope>
    <source>
        <strain evidence="9 10">IBT 35679</strain>
    </source>
</reference>
<dbReference type="GO" id="GO:0003677">
    <property type="term" value="F:DNA binding"/>
    <property type="evidence" value="ECO:0007669"/>
    <property type="project" value="UniProtKB-KW"/>
</dbReference>
<name>A0AAD6CY42_9EURO</name>
<feature type="region of interest" description="Disordered" evidence="6">
    <location>
        <begin position="46"/>
        <end position="70"/>
    </location>
</feature>
<keyword evidence="7" id="KW-0812">Transmembrane</keyword>
<dbReference type="CDD" id="cd12148">
    <property type="entry name" value="fungal_TF_MHR"/>
    <property type="match status" value="1"/>
</dbReference>
<accession>A0AAD6CY42</accession>
<keyword evidence="7" id="KW-0472">Membrane</keyword>
<dbReference type="Gene3D" id="4.10.240.10">
    <property type="entry name" value="Zn(2)-C6 fungal-type DNA-binding domain"/>
    <property type="match status" value="1"/>
</dbReference>
<keyword evidence="7" id="KW-1133">Transmembrane helix</keyword>